<gene>
    <name evidence="2" type="ORF">METZ01_LOCUS354806</name>
</gene>
<protein>
    <submittedName>
        <fullName evidence="2">Uncharacterized protein</fullName>
    </submittedName>
</protein>
<evidence type="ECO:0000256" key="1">
    <source>
        <dbReference type="SAM" id="MobiDB-lite"/>
    </source>
</evidence>
<name>A0A382RXA7_9ZZZZ</name>
<sequence length="35" mass="3712">MRPDHDQRENACGSVGNVVMSARPSLASGKVTRGK</sequence>
<evidence type="ECO:0000313" key="2">
    <source>
        <dbReference type="EMBL" id="SVD01952.1"/>
    </source>
</evidence>
<proteinExistence type="predicted"/>
<accession>A0A382RXA7</accession>
<dbReference type="EMBL" id="UINC01124654">
    <property type="protein sequence ID" value="SVD01952.1"/>
    <property type="molecule type" value="Genomic_DNA"/>
</dbReference>
<dbReference type="AlphaFoldDB" id="A0A382RXA7"/>
<feature type="region of interest" description="Disordered" evidence="1">
    <location>
        <begin position="1"/>
        <end position="35"/>
    </location>
</feature>
<organism evidence="2">
    <name type="scientific">marine metagenome</name>
    <dbReference type="NCBI Taxonomy" id="408172"/>
    <lineage>
        <taxon>unclassified sequences</taxon>
        <taxon>metagenomes</taxon>
        <taxon>ecological metagenomes</taxon>
    </lineage>
</organism>
<reference evidence="2" key="1">
    <citation type="submission" date="2018-05" db="EMBL/GenBank/DDBJ databases">
        <authorList>
            <person name="Lanie J.A."/>
            <person name="Ng W.-L."/>
            <person name="Kazmierczak K.M."/>
            <person name="Andrzejewski T.M."/>
            <person name="Davidsen T.M."/>
            <person name="Wayne K.J."/>
            <person name="Tettelin H."/>
            <person name="Glass J.I."/>
            <person name="Rusch D."/>
            <person name="Podicherti R."/>
            <person name="Tsui H.-C.T."/>
            <person name="Winkler M.E."/>
        </authorList>
    </citation>
    <scope>NUCLEOTIDE SEQUENCE</scope>
</reference>